<evidence type="ECO:0000256" key="20">
    <source>
        <dbReference type="PIRSR" id="PIRSR604439-5"/>
    </source>
</evidence>
<evidence type="ECO:0000256" key="9">
    <source>
        <dbReference type="ARBA" id="ARBA00022723"/>
    </source>
</evidence>
<dbReference type="RefSeq" id="WP_089073732.1">
    <property type="nucleotide sequence ID" value="NZ_CBCSAM010000001.1"/>
</dbReference>
<dbReference type="SUPFAM" id="SSF53659">
    <property type="entry name" value="Isocitrate/Isopropylmalate dehydrogenase-like"/>
    <property type="match status" value="1"/>
</dbReference>
<organism evidence="23 24">
    <name type="scientific">Paraphotobacterium marinum</name>
    <dbReference type="NCBI Taxonomy" id="1755811"/>
    <lineage>
        <taxon>Bacteria</taxon>
        <taxon>Pseudomonadati</taxon>
        <taxon>Pseudomonadota</taxon>
        <taxon>Gammaproteobacteria</taxon>
        <taxon>Vibrionales</taxon>
        <taxon>Vibrionaceae</taxon>
        <taxon>Paraphotobacterium</taxon>
    </lineage>
</organism>
<evidence type="ECO:0000256" key="18">
    <source>
        <dbReference type="PIRSR" id="PIRSR604439-3"/>
    </source>
</evidence>
<reference evidence="23 24" key="1">
    <citation type="journal article" date="2016" name="Int. J. Syst. Evol. Microbiol.">
        <title>Paraphotobacterium marinum gen. nov., sp. nov., a member of the family Vibrionaceae, isolated from surface seawater.</title>
        <authorList>
            <person name="Huang Z."/>
            <person name="Dong C."/>
            <person name="Shao Z."/>
        </authorList>
    </citation>
    <scope>NUCLEOTIDE SEQUENCE [LARGE SCALE GENOMIC DNA]</scope>
    <source>
        <strain evidence="23 24">NSCS20N07D</strain>
    </source>
</reference>
<evidence type="ECO:0000256" key="8">
    <source>
        <dbReference type="ARBA" id="ARBA00022553"/>
    </source>
</evidence>
<keyword evidence="12 23" id="KW-0560">Oxidoreductase</keyword>
<feature type="binding site" evidence="17">
    <location>
        <position position="351"/>
    </location>
    <ligand>
        <name>NADP(+)</name>
        <dbReference type="ChEBI" id="CHEBI:58349"/>
    </ligand>
</feature>
<feature type="modified residue" description="N6-acetyllysine" evidence="20">
    <location>
        <position position="142"/>
    </location>
</feature>
<keyword evidence="7 21" id="KW-0816">Tricarboxylic acid cycle</keyword>
<comment type="catalytic activity">
    <reaction evidence="14">
        <text>D-threo-isocitrate + NADP(+) = 2-oxoglutarate + CO2 + NADPH</text>
        <dbReference type="Rhea" id="RHEA:19629"/>
        <dbReference type="ChEBI" id="CHEBI:15562"/>
        <dbReference type="ChEBI" id="CHEBI:16526"/>
        <dbReference type="ChEBI" id="CHEBI:16810"/>
        <dbReference type="ChEBI" id="CHEBI:57783"/>
        <dbReference type="ChEBI" id="CHEBI:58349"/>
        <dbReference type="EC" id="1.1.1.42"/>
    </reaction>
</comment>
<keyword evidence="6 21" id="KW-0329">Glyoxylate bypass</keyword>
<dbReference type="GO" id="GO:0000287">
    <property type="term" value="F:magnesium ion binding"/>
    <property type="evidence" value="ECO:0007669"/>
    <property type="project" value="InterPro"/>
</dbReference>
<dbReference type="EMBL" id="CP022355">
    <property type="protein sequence ID" value="ASK78824.1"/>
    <property type="molecule type" value="Genomic_DNA"/>
</dbReference>
<feature type="binding site" evidence="17">
    <location>
        <position position="390"/>
    </location>
    <ligand>
        <name>NADP(+)</name>
        <dbReference type="ChEBI" id="CHEBI:58349"/>
    </ligand>
</feature>
<dbReference type="SMART" id="SM01329">
    <property type="entry name" value="Iso_dh"/>
    <property type="match status" value="1"/>
</dbReference>
<dbReference type="GO" id="GO:0006097">
    <property type="term" value="P:glyoxylate cycle"/>
    <property type="evidence" value="ECO:0007669"/>
    <property type="project" value="UniProtKB-KW"/>
</dbReference>
<evidence type="ECO:0000256" key="13">
    <source>
        <dbReference type="ARBA" id="ARBA00023211"/>
    </source>
</evidence>
<name>A0A220VEK1_9GAMM</name>
<keyword evidence="10 18" id="KW-0460">Magnesium</keyword>
<keyword evidence="8" id="KW-0597">Phosphoprotein</keyword>
<evidence type="ECO:0000256" key="1">
    <source>
        <dbReference type="ARBA" id="ARBA00001936"/>
    </source>
</evidence>
<feature type="modified residue" description="N6-succinyllysine" evidence="20">
    <location>
        <position position="242"/>
    </location>
</feature>
<keyword evidence="11 17" id="KW-0521">NADP</keyword>
<dbReference type="PROSITE" id="PS00470">
    <property type="entry name" value="IDH_IMDH"/>
    <property type="match status" value="1"/>
</dbReference>
<feature type="binding site" evidence="16">
    <location>
        <position position="129"/>
    </location>
    <ligand>
        <name>D-threo-isocitrate</name>
        <dbReference type="ChEBI" id="CHEBI:15562"/>
    </ligand>
</feature>
<evidence type="ECO:0000256" key="19">
    <source>
        <dbReference type="PIRSR" id="PIRSR604439-4"/>
    </source>
</evidence>
<dbReference type="InterPro" id="IPR019818">
    <property type="entry name" value="IsoCit/isopropylmalate_DH_CS"/>
</dbReference>
<gene>
    <name evidence="23" type="ORF">CF386_00590</name>
</gene>
<feature type="binding site" evidence="17">
    <location>
        <begin position="338"/>
        <end position="344"/>
    </location>
    <ligand>
        <name>NADP(+)</name>
        <dbReference type="ChEBI" id="CHEBI:58349"/>
    </ligand>
</feature>
<evidence type="ECO:0000256" key="21">
    <source>
        <dbReference type="RuleBase" id="RU004446"/>
    </source>
</evidence>
<evidence type="ECO:0000256" key="6">
    <source>
        <dbReference type="ARBA" id="ARBA00022435"/>
    </source>
</evidence>
<keyword evidence="13 18" id="KW-0464">Manganese</keyword>
<dbReference type="InterPro" id="IPR004439">
    <property type="entry name" value="Isocitrate_DH_NADP_dimer_prok"/>
</dbReference>
<dbReference type="NCBIfam" id="TIGR00183">
    <property type="entry name" value="prok_nadp_idh"/>
    <property type="match status" value="1"/>
</dbReference>
<dbReference type="Gene3D" id="3.40.718.10">
    <property type="entry name" value="Isopropylmalate Dehydrogenase"/>
    <property type="match status" value="1"/>
</dbReference>
<evidence type="ECO:0000313" key="24">
    <source>
        <dbReference type="Proteomes" id="UP000242175"/>
    </source>
</evidence>
<feature type="binding site" evidence="16">
    <location>
        <position position="119"/>
    </location>
    <ligand>
        <name>D-threo-isocitrate</name>
        <dbReference type="ChEBI" id="CHEBI:15562"/>
    </ligand>
</feature>
<dbReference type="GO" id="GO:0006099">
    <property type="term" value="P:tricarboxylic acid cycle"/>
    <property type="evidence" value="ECO:0007669"/>
    <property type="project" value="UniProtKB-UniRule"/>
</dbReference>
<feature type="modified residue" description="N6-succinyllysine" evidence="20">
    <location>
        <position position="100"/>
    </location>
</feature>
<dbReference type="GO" id="GO:0051287">
    <property type="term" value="F:NAD binding"/>
    <property type="evidence" value="ECO:0007669"/>
    <property type="project" value="InterPro"/>
</dbReference>
<protein>
    <recommendedName>
        <fullName evidence="5 21">Isocitrate dehydrogenase [NADP]</fullName>
        <ecNumber evidence="4 21">1.1.1.42</ecNumber>
    </recommendedName>
</protein>
<comment type="subunit">
    <text evidence="3">Homodimer.</text>
</comment>
<feature type="domain" description="Isopropylmalate dehydrogenase-like" evidence="22">
    <location>
        <begin position="28"/>
        <end position="411"/>
    </location>
</feature>
<feature type="binding site" evidence="16">
    <location>
        <position position="153"/>
    </location>
    <ligand>
        <name>D-threo-isocitrate</name>
        <dbReference type="ChEBI" id="CHEBI:15562"/>
    </ligand>
</feature>
<sequence length="415" mass="45747">MQSHVKVPTNGNKITVDNNKLIVPDNPIIPFIEGDGIGADVTPAMIDVVNAAVDKAYNGKKHIEWMEIYTGEKSTNIYGDDEWLPEETLDFIREYKVAIKGPLTTPVGGGIRSLNVALRQELDLYVCVRPVRYFQGVPSPLKQPELTDMVIFRENSEDIYAGVEFKADSDDAKKVIDFLQNEMGATKIRFPEHCGIGIKPISEEGTKRLVRAALQYTIDNDRDSLTIVHKGNIMKFTEGAFKDWGYEVAKEFGATLLDGGPWMTLKNPKTGKEIIIKDSIADAFLQQILLRPAEYDVIATMNLNGDYISDALAAQVGGIGIAPGANIGDGVALFEATHGTAPKYAGQDKVNPGSLILSAEMMLRHLGWTEAADLIIHSMEKAIKNKTVTYDFERLMDGATLRKCSEFAKDMISNM</sequence>
<evidence type="ECO:0000256" key="10">
    <source>
        <dbReference type="ARBA" id="ARBA00022842"/>
    </source>
</evidence>
<dbReference type="KEGG" id="pmai:CF386_00590"/>
<comment type="cofactor">
    <cofactor evidence="18">
        <name>Mg(2+)</name>
        <dbReference type="ChEBI" id="CHEBI:18420"/>
    </cofactor>
    <cofactor evidence="18">
        <name>Mn(2+)</name>
        <dbReference type="ChEBI" id="CHEBI:29035"/>
    </cofactor>
    <text evidence="18">Binds 1 Mg(2+) or Mn(2+) ion per subunit.</text>
</comment>
<feature type="binding site" evidence="18">
    <location>
        <position position="306"/>
    </location>
    <ligand>
        <name>Mg(2+)</name>
        <dbReference type="ChEBI" id="CHEBI:18420"/>
    </ligand>
</feature>
<evidence type="ECO:0000256" key="2">
    <source>
        <dbReference type="ARBA" id="ARBA00007769"/>
    </source>
</evidence>
<dbReference type="InterPro" id="IPR024084">
    <property type="entry name" value="IsoPropMal-DH-like_dom"/>
</dbReference>
<dbReference type="AlphaFoldDB" id="A0A220VEK1"/>
<dbReference type="Pfam" id="PF00180">
    <property type="entry name" value="Iso_dh"/>
    <property type="match status" value="1"/>
</dbReference>
<dbReference type="NCBIfam" id="NF005425">
    <property type="entry name" value="PRK07006.1"/>
    <property type="match status" value="1"/>
</dbReference>
<evidence type="ECO:0000256" key="4">
    <source>
        <dbReference type="ARBA" id="ARBA00013013"/>
    </source>
</evidence>
<evidence type="ECO:0000313" key="23">
    <source>
        <dbReference type="EMBL" id="ASK78824.1"/>
    </source>
</evidence>
<comment type="function">
    <text evidence="15">Catalyzes the oxidative decarboxylation of isocitrate to 2-oxoglutarate and carbon dioxide with the concomitant reduction of NADP(+).</text>
</comment>
<comment type="cofactor">
    <cofactor evidence="1">
        <name>Mn(2+)</name>
        <dbReference type="ChEBI" id="CHEBI:29035"/>
    </cofactor>
</comment>
<feature type="binding site" evidence="17">
    <location>
        <position position="394"/>
    </location>
    <ligand>
        <name>NADP(+)</name>
        <dbReference type="ChEBI" id="CHEBI:58349"/>
    </ligand>
</feature>
<evidence type="ECO:0000256" key="12">
    <source>
        <dbReference type="ARBA" id="ARBA00023002"/>
    </source>
</evidence>
<evidence type="ECO:0000256" key="14">
    <source>
        <dbReference type="ARBA" id="ARBA00023554"/>
    </source>
</evidence>
<keyword evidence="9 21" id="KW-0479">Metal-binding</keyword>
<dbReference type="FunFam" id="3.40.718.10:FF:000005">
    <property type="entry name" value="Isocitrate dehydrogenase [NADP]"/>
    <property type="match status" value="1"/>
</dbReference>
<feature type="binding site" evidence="16">
    <location>
        <position position="113"/>
    </location>
    <ligand>
        <name>D-threo-isocitrate</name>
        <dbReference type="ChEBI" id="CHEBI:15562"/>
    </ligand>
</feature>
<feature type="site" description="Critical for catalysis" evidence="19">
    <location>
        <position position="160"/>
    </location>
</feature>
<dbReference type="GO" id="GO:0004450">
    <property type="term" value="F:isocitrate dehydrogenase (NADP+) activity"/>
    <property type="evidence" value="ECO:0007669"/>
    <property type="project" value="UniProtKB-UniRule"/>
</dbReference>
<accession>A0A220VEK1</accession>
<evidence type="ECO:0000256" key="5">
    <source>
        <dbReference type="ARBA" id="ARBA00019562"/>
    </source>
</evidence>
<feature type="binding site" evidence="16">
    <location>
        <position position="115"/>
    </location>
    <ligand>
        <name>D-threo-isocitrate</name>
        <dbReference type="ChEBI" id="CHEBI:15562"/>
    </ligand>
</feature>
<evidence type="ECO:0000256" key="11">
    <source>
        <dbReference type="ARBA" id="ARBA00022857"/>
    </source>
</evidence>
<evidence type="ECO:0000259" key="22">
    <source>
        <dbReference type="SMART" id="SM01329"/>
    </source>
</evidence>
<evidence type="ECO:0000256" key="3">
    <source>
        <dbReference type="ARBA" id="ARBA00011738"/>
    </source>
</evidence>
<feature type="site" description="Critical for catalysis" evidence="19">
    <location>
        <position position="230"/>
    </location>
</feature>
<feature type="binding site" evidence="17">
    <location>
        <position position="104"/>
    </location>
    <ligand>
        <name>NADP(+)</name>
        <dbReference type="ChEBI" id="CHEBI:58349"/>
    </ligand>
</feature>
<dbReference type="OrthoDB" id="9806254at2"/>
<comment type="similarity">
    <text evidence="2">Belongs to the isocitrate and isopropylmalate dehydrogenases family.</text>
</comment>
<evidence type="ECO:0000256" key="16">
    <source>
        <dbReference type="PIRSR" id="PIRSR604439-1"/>
    </source>
</evidence>
<evidence type="ECO:0000256" key="17">
    <source>
        <dbReference type="PIRSR" id="PIRSR604439-2"/>
    </source>
</evidence>
<dbReference type="PANTHER" id="PTHR43504">
    <property type="entry name" value="ISOCITRATE DEHYDROGENASE [NADP]"/>
    <property type="match status" value="1"/>
</dbReference>
<proteinExistence type="inferred from homology"/>
<evidence type="ECO:0000256" key="15">
    <source>
        <dbReference type="ARBA" id="ARBA00046127"/>
    </source>
</evidence>
<dbReference type="PANTHER" id="PTHR43504:SF1">
    <property type="entry name" value="ISOCITRATE DEHYDROGENASE [NADP]"/>
    <property type="match status" value="1"/>
</dbReference>
<dbReference type="Proteomes" id="UP000242175">
    <property type="component" value="Chromosome large"/>
</dbReference>
<dbReference type="EC" id="1.1.1.42" evidence="4 21"/>
<keyword evidence="24" id="KW-1185">Reference proteome</keyword>
<feature type="modified residue" description="Phosphoserine" evidence="20">
    <location>
        <position position="113"/>
    </location>
</feature>
<evidence type="ECO:0000256" key="7">
    <source>
        <dbReference type="ARBA" id="ARBA00022532"/>
    </source>
</evidence>